<dbReference type="InterPro" id="IPR001155">
    <property type="entry name" value="OxRdtase_FMN_N"/>
</dbReference>
<organism evidence="3 4">
    <name type="scientific">Massilia aquatica</name>
    <dbReference type="NCBI Taxonomy" id="2609000"/>
    <lineage>
        <taxon>Bacteria</taxon>
        <taxon>Pseudomonadati</taxon>
        <taxon>Pseudomonadota</taxon>
        <taxon>Betaproteobacteria</taxon>
        <taxon>Burkholderiales</taxon>
        <taxon>Oxalobacteraceae</taxon>
        <taxon>Telluria group</taxon>
        <taxon>Massilia</taxon>
    </lineage>
</organism>
<dbReference type="Pfam" id="PF00724">
    <property type="entry name" value="Oxidored_FMN"/>
    <property type="match status" value="1"/>
</dbReference>
<dbReference type="EMBL" id="VVIW01000028">
    <property type="protein sequence ID" value="NHZ44156.1"/>
    <property type="molecule type" value="Genomic_DNA"/>
</dbReference>
<feature type="region of interest" description="Disordered" evidence="1">
    <location>
        <begin position="336"/>
        <end position="356"/>
    </location>
</feature>
<reference evidence="3 4" key="1">
    <citation type="submission" date="2019-09" db="EMBL/GenBank/DDBJ databases">
        <title>Taxonomy of Antarctic Massilia spp.: description of Massilia rubra sp. nov., Massilia aquatica sp. nov., Massilia mucilaginosa sp. nov., Massilia frigida sp. nov. isolated from streams, lakes and regoliths.</title>
        <authorList>
            <person name="Holochova P."/>
            <person name="Sedlacek I."/>
            <person name="Kralova S."/>
            <person name="Maslanova I."/>
            <person name="Busse H.-J."/>
            <person name="Stankova E."/>
            <person name="Vrbovska V."/>
            <person name="Kovarovic V."/>
            <person name="Bartak M."/>
            <person name="Svec P."/>
            <person name="Pantucek R."/>
        </authorList>
    </citation>
    <scope>NUCLEOTIDE SEQUENCE [LARGE SCALE GENOMIC DNA]</scope>
    <source>
        <strain evidence="3 4">CCM 8693</strain>
    </source>
</reference>
<dbReference type="InterPro" id="IPR045247">
    <property type="entry name" value="Oye-like"/>
</dbReference>
<proteinExistence type="predicted"/>
<gene>
    <name evidence="3" type="ORF">F1609_28900</name>
</gene>
<evidence type="ECO:0000256" key="1">
    <source>
        <dbReference type="SAM" id="MobiDB-lite"/>
    </source>
</evidence>
<keyword evidence="4" id="KW-1185">Reference proteome</keyword>
<accession>A0ABX0MAD7</accession>
<dbReference type="InterPro" id="IPR013785">
    <property type="entry name" value="Aldolase_TIM"/>
</dbReference>
<dbReference type="CDD" id="cd02933">
    <property type="entry name" value="OYE_like_FMN"/>
    <property type="match status" value="1"/>
</dbReference>
<dbReference type="PANTHER" id="PTHR22893">
    <property type="entry name" value="NADH OXIDOREDUCTASE-RELATED"/>
    <property type="match status" value="1"/>
</dbReference>
<evidence type="ECO:0000313" key="4">
    <source>
        <dbReference type="Proteomes" id="UP000819052"/>
    </source>
</evidence>
<evidence type="ECO:0000313" key="3">
    <source>
        <dbReference type="EMBL" id="NHZ44156.1"/>
    </source>
</evidence>
<dbReference type="RefSeq" id="WP_167080582.1">
    <property type="nucleotide sequence ID" value="NZ_VVIW01000028.1"/>
</dbReference>
<evidence type="ECO:0000259" key="2">
    <source>
        <dbReference type="Pfam" id="PF00724"/>
    </source>
</evidence>
<dbReference type="PANTHER" id="PTHR22893:SF91">
    <property type="entry name" value="NADPH DEHYDROGENASE 2-RELATED"/>
    <property type="match status" value="1"/>
</dbReference>
<comment type="caution">
    <text evidence="3">The sequence shown here is derived from an EMBL/GenBank/DDBJ whole genome shotgun (WGS) entry which is preliminary data.</text>
</comment>
<dbReference type="Proteomes" id="UP000819052">
    <property type="component" value="Unassembled WGS sequence"/>
</dbReference>
<feature type="domain" description="NADH:flavin oxidoreductase/NADH oxidase N-terminal" evidence="2">
    <location>
        <begin position="2"/>
        <end position="334"/>
    </location>
</feature>
<dbReference type="SUPFAM" id="SSF51395">
    <property type="entry name" value="FMN-linked oxidoreductases"/>
    <property type="match status" value="1"/>
</dbReference>
<name>A0ABX0MAD7_9BURK</name>
<dbReference type="Gene3D" id="3.20.20.70">
    <property type="entry name" value="Aldolase class I"/>
    <property type="match status" value="1"/>
</dbReference>
<protein>
    <submittedName>
        <fullName evidence="3">Alkene reductase</fullName>
    </submittedName>
</protein>
<sequence length="356" mass="37199">MLFDTFSLRATPLANRAVMSPLTRNRAIGNIPNSLMATYYAQRASAGLIITEGTSPSPNGLGYARIPGLFNDAQVAGWKQVTDAVHAKGGKIVVQLMHTGRVGHVANLPAGAVVLGPSSDTCPGEIFTDSQGSVAHSAPRAMDDADIAATIEEYVNAARLAVAAGFDGIELHAANGYLLEQFLNANVNKRTDGYGGTSDGRNRIVLEIARATTAAIGAGRVGIRLSPHGAFNATGAFEGVDEQYLALVKELSALGLMYVHLLDHSAMGAPPVPAKLKAALRAVFDGPFILAGGFGRDSAEQALVAGQADLIAFGRPFLANPDLVARLRDDLALNQPDPSTFYTPGEKGYTDYPAAS</sequence>